<evidence type="ECO:0000313" key="2">
    <source>
        <dbReference type="Proteomes" id="UP000481043"/>
    </source>
</evidence>
<name>A0A6M0QAH0_9BACI</name>
<dbReference type="InterPro" id="IPR025004">
    <property type="entry name" value="SenN/SenS"/>
</dbReference>
<reference evidence="1 2" key="1">
    <citation type="submission" date="2020-02" db="EMBL/GenBank/DDBJ databases">
        <title>Bacillus aquiflavi sp. nov., isolated from yellow water of strong flavor Chinese baijiu in Yibin region of China.</title>
        <authorList>
            <person name="Xie J."/>
        </authorList>
    </citation>
    <scope>NUCLEOTIDE SEQUENCE [LARGE SCALE GENOMIC DNA]</scope>
    <source>
        <strain evidence="1 2">SA4</strain>
    </source>
</reference>
<protein>
    <submittedName>
        <fullName evidence="1">FbpB family small basic protein</fullName>
    </submittedName>
</protein>
<dbReference type="AlphaFoldDB" id="A0A6M0QAH0"/>
<evidence type="ECO:0000313" key="1">
    <source>
        <dbReference type="EMBL" id="NEY73293.1"/>
    </source>
</evidence>
<proteinExistence type="predicted"/>
<keyword evidence="2" id="KW-1185">Reference proteome</keyword>
<dbReference type="RefSeq" id="WP_163180766.1">
    <property type="nucleotide sequence ID" value="NZ_JAAIWM010000006.1"/>
</dbReference>
<gene>
    <name evidence="1" type="ORF">G4D63_16285</name>
</gene>
<comment type="caution">
    <text evidence="1">The sequence shown here is derived from an EMBL/GenBank/DDBJ whole genome shotgun (WGS) entry which is preliminary data.</text>
</comment>
<dbReference type="Pfam" id="PF13040">
    <property type="entry name" value="Fur_reg_FbpB"/>
    <property type="match status" value="1"/>
</dbReference>
<dbReference type="Proteomes" id="UP000481043">
    <property type="component" value="Unassembled WGS sequence"/>
</dbReference>
<accession>A0A6M0QAH0</accession>
<sequence>MNKRRLKKDRLSFKELIVKNKEEIMKSKEELDKIDKKIDEKVINIMLKGREECG</sequence>
<dbReference type="EMBL" id="JAAIWM010000006">
    <property type="protein sequence ID" value="NEY73293.1"/>
    <property type="molecule type" value="Genomic_DNA"/>
</dbReference>
<organism evidence="1 2">
    <name type="scientific">Bacillus mesophilus</name>
    <dbReference type="NCBI Taxonomy" id="1808955"/>
    <lineage>
        <taxon>Bacteria</taxon>
        <taxon>Bacillati</taxon>
        <taxon>Bacillota</taxon>
        <taxon>Bacilli</taxon>
        <taxon>Bacillales</taxon>
        <taxon>Bacillaceae</taxon>
        <taxon>Bacillus</taxon>
    </lineage>
</organism>